<evidence type="ECO:0000313" key="4">
    <source>
        <dbReference type="EMBL" id="OLP84709.1"/>
    </source>
</evidence>
<gene>
    <name evidence="4" type="ORF">AK812_SmicGene34391</name>
</gene>
<dbReference type="CDD" id="cd12107">
    <property type="entry name" value="Hemerythrin"/>
    <property type="match status" value="1"/>
</dbReference>
<dbReference type="PANTHER" id="PTHR37164:SF1">
    <property type="entry name" value="BACTERIOHEMERYTHRIN"/>
    <property type="match status" value="1"/>
</dbReference>
<dbReference type="EMBL" id="LSRX01001023">
    <property type="protein sequence ID" value="OLP84709.1"/>
    <property type="molecule type" value="Genomic_DNA"/>
</dbReference>
<comment type="similarity">
    <text evidence="1">Belongs to the hemerythrin family.</text>
</comment>
<sequence>MAKTKHTLSVNIPEMDSQHEELYDAVIALKQSSSCVEDLGHIIDAVDAHFKAEEALFEEYKIPNVITHRSEHNRFLATLRKKHAELAARHEAKEDLSEEIRLLVETGIRWLDIHTKAYDAPQYGTFFKEGQYIGN</sequence>
<evidence type="ECO:0000256" key="3">
    <source>
        <dbReference type="ARBA" id="ARBA00023004"/>
    </source>
</evidence>
<comment type="caution">
    <text evidence="4">The sequence shown here is derived from an EMBL/GenBank/DDBJ whole genome shotgun (WGS) entry which is preliminary data.</text>
</comment>
<keyword evidence="5" id="KW-1185">Reference proteome</keyword>
<dbReference type="OrthoDB" id="409335at2759"/>
<dbReference type="InterPro" id="IPR012827">
    <property type="entry name" value="Hemerythrin_metal-bd"/>
</dbReference>
<evidence type="ECO:0000313" key="5">
    <source>
        <dbReference type="Proteomes" id="UP000186817"/>
    </source>
</evidence>
<name>A0A1Q9CP47_SYMMI</name>
<proteinExistence type="inferred from homology"/>
<keyword evidence="2" id="KW-0479">Metal-binding</keyword>
<dbReference type="Proteomes" id="UP000186817">
    <property type="component" value="Unassembled WGS sequence"/>
</dbReference>
<dbReference type="Gene3D" id="1.20.120.50">
    <property type="entry name" value="Hemerythrin-like"/>
    <property type="match status" value="1"/>
</dbReference>
<dbReference type="SUPFAM" id="SSF47188">
    <property type="entry name" value="Hemerythrin-like"/>
    <property type="match status" value="1"/>
</dbReference>
<evidence type="ECO:0000256" key="1">
    <source>
        <dbReference type="ARBA" id="ARBA00010587"/>
    </source>
</evidence>
<dbReference type="NCBIfam" id="TIGR02481">
    <property type="entry name" value="hemeryth_dom"/>
    <property type="match status" value="1"/>
</dbReference>
<dbReference type="AlphaFoldDB" id="A0A1Q9CP47"/>
<protein>
    <submittedName>
        <fullName evidence="4">Myohemerythrin-1</fullName>
    </submittedName>
</protein>
<evidence type="ECO:0000256" key="2">
    <source>
        <dbReference type="ARBA" id="ARBA00022723"/>
    </source>
</evidence>
<keyword evidence="3" id="KW-0408">Iron</keyword>
<accession>A0A1Q9CP47</accession>
<organism evidence="4 5">
    <name type="scientific">Symbiodinium microadriaticum</name>
    <name type="common">Dinoflagellate</name>
    <name type="synonym">Zooxanthella microadriatica</name>
    <dbReference type="NCBI Taxonomy" id="2951"/>
    <lineage>
        <taxon>Eukaryota</taxon>
        <taxon>Sar</taxon>
        <taxon>Alveolata</taxon>
        <taxon>Dinophyceae</taxon>
        <taxon>Suessiales</taxon>
        <taxon>Symbiodiniaceae</taxon>
        <taxon>Symbiodinium</taxon>
    </lineage>
</organism>
<dbReference type="InterPro" id="IPR035938">
    <property type="entry name" value="Hemerythrin-like_sf"/>
</dbReference>
<dbReference type="GO" id="GO:0046872">
    <property type="term" value="F:metal ion binding"/>
    <property type="evidence" value="ECO:0007669"/>
    <property type="project" value="UniProtKB-KW"/>
</dbReference>
<dbReference type="PANTHER" id="PTHR37164">
    <property type="entry name" value="BACTERIOHEMERYTHRIN"/>
    <property type="match status" value="1"/>
</dbReference>
<reference evidence="4 5" key="1">
    <citation type="submission" date="2016-02" db="EMBL/GenBank/DDBJ databases">
        <title>Genome analysis of coral dinoflagellate symbionts highlights evolutionary adaptations to a symbiotic lifestyle.</title>
        <authorList>
            <person name="Aranda M."/>
            <person name="Li Y."/>
            <person name="Liew Y.J."/>
            <person name="Baumgarten S."/>
            <person name="Simakov O."/>
            <person name="Wilson M."/>
            <person name="Piel J."/>
            <person name="Ashoor H."/>
            <person name="Bougouffa S."/>
            <person name="Bajic V.B."/>
            <person name="Ryu T."/>
            <person name="Ravasi T."/>
            <person name="Bayer T."/>
            <person name="Micklem G."/>
            <person name="Kim H."/>
            <person name="Bhak J."/>
            <person name="Lajeunesse T.C."/>
            <person name="Voolstra C.R."/>
        </authorList>
    </citation>
    <scope>NUCLEOTIDE SEQUENCE [LARGE SCALE GENOMIC DNA]</scope>
    <source>
        <strain evidence="4 5">CCMP2467</strain>
    </source>
</reference>
<dbReference type="InterPro" id="IPR050669">
    <property type="entry name" value="Hemerythrin"/>
</dbReference>